<sequence>MNEKLTAVELDLEEIQVLPEREALGGFNYANIYASNTAVALNAASYWSVAKAAAIQTIVVKQH</sequence>
<dbReference type="AlphaFoldDB" id="A0A4R0JV17"/>
<gene>
    <name evidence="1" type="ORF">E0H73_41330</name>
</gene>
<keyword evidence="2" id="KW-1185">Reference proteome</keyword>
<dbReference type="EMBL" id="SJKB01000024">
    <property type="protein sequence ID" value="TCC50510.1"/>
    <property type="molecule type" value="Genomic_DNA"/>
</dbReference>
<name>A0A4R0JV17_9ACTN</name>
<accession>A0A4R0JV17</accession>
<evidence type="ECO:0000313" key="2">
    <source>
        <dbReference type="Proteomes" id="UP000291144"/>
    </source>
</evidence>
<organism evidence="1 2">
    <name type="scientific">Kribbella pittospori</name>
    <dbReference type="NCBI Taxonomy" id="722689"/>
    <lineage>
        <taxon>Bacteria</taxon>
        <taxon>Bacillati</taxon>
        <taxon>Actinomycetota</taxon>
        <taxon>Actinomycetes</taxon>
        <taxon>Propionibacteriales</taxon>
        <taxon>Kribbellaceae</taxon>
        <taxon>Kribbella</taxon>
    </lineage>
</organism>
<dbReference type="RefSeq" id="WP_131366020.1">
    <property type="nucleotide sequence ID" value="NZ_SJKB01000024.1"/>
</dbReference>
<comment type="caution">
    <text evidence="1">The sequence shown here is derived from an EMBL/GenBank/DDBJ whole genome shotgun (WGS) entry which is preliminary data.</text>
</comment>
<reference evidence="1 2" key="1">
    <citation type="submission" date="2019-02" db="EMBL/GenBank/DDBJ databases">
        <title>Kribbella capetownensis sp. nov. and Kribbella speibonae sp. nov., isolated from soil.</title>
        <authorList>
            <person name="Curtis S.M."/>
            <person name="Norton I."/>
            <person name="Everest G.J."/>
            <person name="Meyers P.R."/>
        </authorList>
    </citation>
    <scope>NUCLEOTIDE SEQUENCE [LARGE SCALE GENOMIC DNA]</scope>
    <source>
        <strain evidence="1 2">NRRL B-24813</strain>
    </source>
</reference>
<protein>
    <submittedName>
        <fullName evidence="1">Uncharacterized protein</fullName>
    </submittedName>
</protein>
<dbReference type="OrthoDB" id="5192295at2"/>
<dbReference type="Proteomes" id="UP000291144">
    <property type="component" value="Unassembled WGS sequence"/>
</dbReference>
<evidence type="ECO:0000313" key="1">
    <source>
        <dbReference type="EMBL" id="TCC50510.1"/>
    </source>
</evidence>
<proteinExistence type="predicted"/>